<proteinExistence type="predicted"/>
<dbReference type="AlphaFoldDB" id="A0A6C0RF26"/>
<sequence>MTNTELISEILSDPQIKEKYNISETDIQAINGDTRYQKEIIQIIKEIVSDNDNHITATKSYNKLKNILNIV</sequence>
<evidence type="ECO:0000313" key="1">
    <source>
        <dbReference type="EMBL" id="QIA09114.1"/>
    </source>
</evidence>
<organism evidence="1 2">
    <name type="scientific">Draconibacterium halophilum</name>
    <dbReference type="NCBI Taxonomy" id="2706887"/>
    <lineage>
        <taxon>Bacteria</taxon>
        <taxon>Pseudomonadati</taxon>
        <taxon>Bacteroidota</taxon>
        <taxon>Bacteroidia</taxon>
        <taxon>Marinilabiliales</taxon>
        <taxon>Prolixibacteraceae</taxon>
        <taxon>Draconibacterium</taxon>
    </lineage>
</organism>
<protein>
    <submittedName>
        <fullName evidence="1">Uncharacterized protein</fullName>
    </submittedName>
</protein>
<name>A0A6C0RF26_9BACT</name>
<evidence type="ECO:0000313" key="2">
    <source>
        <dbReference type="Proteomes" id="UP000474630"/>
    </source>
</evidence>
<dbReference type="Proteomes" id="UP000474630">
    <property type="component" value="Chromosome"/>
</dbReference>
<gene>
    <name evidence="1" type="ORF">G0Q07_15935</name>
</gene>
<accession>A0A6C0RF26</accession>
<dbReference type="EMBL" id="CP048409">
    <property type="protein sequence ID" value="QIA09114.1"/>
    <property type="molecule type" value="Genomic_DNA"/>
</dbReference>
<dbReference type="KEGG" id="drc:G0Q07_15935"/>
<dbReference type="RefSeq" id="WP_163348029.1">
    <property type="nucleotide sequence ID" value="NZ_CP048409.1"/>
</dbReference>
<reference evidence="1 2" key="1">
    <citation type="submission" date="2020-02" db="EMBL/GenBank/DDBJ databases">
        <title>Genome sequencing for Draconibacterium sp. strain M1.</title>
        <authorList>
            <person name="Park S.-J."/>
        </authorList>
    </citation>
    <scope>NUCLEOTIDE SEQUENCE [LARGE SCALE GENOMIC DNA]</scope>
    <source>
        <strain evidence="1 2">M1</strain>
    </source>
</reference>
<keyword evidence="2" id="KW-1185">Reference proteome</keyword>